<gene>
    <name evidence="6" type="primary">potA_3</name>
    <name evidence="6" type="ORF">ERS852551_02894</name>
</gene>
<dbReference type="SUPFAM" id="SSF52540">
    <property type="entry name" value="P-loop containing nucleoside triphosphate hydrolases"/>
    <property type="match status" value="1"/>
</dbReference>
<evidence type="ECO:0000259" key="5">
    <source>
        <dbReference type="PROSITE" id="PS50893"/>
    </source>
</evidence>
<dbReference type="PANTHER" id="PTHR42781">
    <property type="entry name" value="SPERMIDINE/PUTRESCINE IMPORT ATP-BINDING PROTEIN POTA"/>
    <property type="match status" value="1"/>
</dbReference>
<keyword evidence="6" id="KW-0378">Hydrolase</keyword>
<dbReference type="InterPro" id="IPR050093">
    <property type="entry name" value="ABC_SmlMolc_Importer"/>
</dbReference>
<evidence type="ECO:0000256" key="4">
    <source>
        <dbReference type="ARBA" id="ARBA00066388"/>
    </source>
</evidence>
<dbReference type="PROSITE" id="PS00211">
    <property type="entry name" value="ABC_TRANSPORTER_1"/>
    <property type="match status" value="1"/>
</dbReference>
<dbReference type="InterPro" id="IPR003593">
    <property type="entry name" value="AAA+_ATPase"/>
</dbReference>
<organism evidence="6 7">
    <name type="scientific">Anaerotruncus colihominis</name>
    <dbReference type="NCBI Taxonomy" id="169435"/>
    <lineage>
        <taxon>Bacteria</taxon>
        <taxon>Bacillati</taxon>
        <taxon>Bacillota</taxon>
        <taxon>Clostridia</taxon>
        <taxon>Eubacteriales</taxon>
        <taxon>Oscillospiraceae</taxon>
        <taxon>Anaerotruncus</taxon>
    </lineage>
</organism>
<dbReference type="Pfam" id="PF00005">
    <property type="entry name" value="ABC_tran"/>
    <property type="match status" value="1"/>
</dbReference>
<dbReference type="AlphaFoldDB" id="A0A174T7Q7"/>
<protein>
    <recommendedName>
        <fullName evidence="4">ABC-type quaternary amine transporter</fullName>
        <ecNumber evidence="4">7.6.2.9</ecNumber>
    </recommendedName>
</protein>
<dbReference type="SMART" id="SM00382">
    <property type="entry name" value="AAA"/>
    <property type="match status" value="1"/>
</dbReference>
<dbReference type="GO" id="GO:0005524">
    <property type="term" value="F:ATP binding"/>
    <property type="evidence" value="ECO:0007669"/>
    <property type="project" value="UniProtKB-KW"/>
</dbReference>
<evidence type="ECO:0000256" key="2">
    <source>
        <dbReference type="ARBA" id="ARBA00022741"/>
    </source>
</evidence>
<keyword evidence="3 6" id="KW-0067">ATP-binding</keyword>
<dbReference type="EMBL" id="CZBE01000022">
    <property type="protein sequence ID" value="CUQ04531.1"/>
    <property type="molecule type" value="Genomic_DNA"/>
</dbReference>
<dbReference type="EC" id="7.6.2.9" evidence="4"/>
<dbReference type="Proteomes" id="UP000095765">
    <property type="component" value="Unassembled WGS sequence"/>
</dbReference>
<dbReference type="RefSeq" id="WP_055245766.1">
    <property type="nucleotide sequence ID" value="NZ_CALWZF010000008.1"/>
</dbReference>
<dbReference type="InterPro" id="IPR017871">
    <property type="entry name" value="ABC_transporter-like_CS"/>
</dbReference>
<keyword evidence="2" id="KW-0547">Nucleotide-binding</keyword>
<evidence type="ECO:0000256" key="3">
    <source>
        <dbReference type="ARBA" id="ARBA00022840"/>
    </source>
</evidence>
<dbReference type="GO" id="GO:0016887">
    <property type="term" value="F:ATP hydrolysis activity"/>
    <property type="evidence" value="ECO:0007669"/>
    <property type="project" value="InterPro"/>
</dbReference>
<name>A0A174T7Q7_9FIRM</name>
<sequence>MAELRVNNLKKSFGQNEVLKGVSFHLETGKFLSLLGPSGCGKTTILRIICGLETPSSGEVLVDGSDITNVKPEKRNIGLVFQNYALFPSMTVAKNVGYGLKMQKVPQKEIDERVEDALELVKLPGYGPRKITQMSGGQQQRVALARALVTRPSILLLDEPLSALDRKIRGEMQYEIRNIQQKIGTTTVFVTHDQEEALTMSDRIILINKGSIEQEGDPYTIYSQPATEFASDFLGKANLISGKLMCENDKWYLVNTGIRIPINYCGGKEGDDIKAAVRGEYFEFCNEEAEDANVFRLQRKIFTGLSWKLIGLLGDQPLDISALGISADHLQEGVPQYVRIRPENVVYYNN</sequence>
<accession>A0A174T7Q7</accession>
<keyword evidence="1" id="KW-0813">Transport</keyword>
<evidence type="ECO:0000313" key="6">
    <source>
        <dbReference type="EMBL" id="CUQ04531.1"/>
    </source>
</evidence>
<feature type="domain" description="ABC transporter" evidence="5">
    <location>
        <begin position="4"/>
        <end position="234"/>
    </location>
</feature>
<reference evidence="6 7" key="1">
    <citation type="submission" date="2015-09" db="EMBL/GenBank/DDBJ databases">
        <authorList>
            <consortium name="Pathogen Informatics"/>
        </authorList>
    </citation>
    <scope>NUCLEOTIDE SEQUENCE [LARGE SCALE GENOMIC DNA]</scope>
    <source>
        <strain evidence="6 7">2789STDY5834939</strain>
    </source>
</reference>
<dbReference type="InterPro" id="IPR027417">
    <property type="entry name" value="P-loop_NTPase"/>
</dbReference>
<dbReference type="FunFam" id="3.40.50.300:FF:000425">
    <property type="entry name" value="Probable ABC transporter, ATP-binding subunit"/>
    <property type="match status" value="1"/>
</dbReference>
<proteinExistence type="predicted"/>
<evidence type="ECO:0000313" key="7">
    <source>
        <dbReference type="Proteomes" id="UP000095765"/>
    </source>
</evidence>
<dbReference type="InterPro" id="IPR003439">
    <property type="entry name" value="ABC_transporter-like_ATP-bd"/>
</dbReference>
<dbReference type="Gene3D" id="3.40.50.300">
    <property type="entry name" value="P-loop containing nucleotide triphosphate hydrolases"/>
    <property type="match status" value="1"/>
</dbReference>
<dbReference type="PANTHER" id="PTHR42781:SF4">
    <property type="entry name" value="SPERMIDINE_PUTRESCINE IMPORT ATP-BINDING PROTEIN POTA"/>
    <property type="match status" value="1"/>
</dbReference>
<dbReference type="GO" id="GO:0015418">
    <property type="term" value="F:ABC-type quaternary ammonium compound transporting activity"/>
    <property type="evidence" value="ECO:0007669"/>
    <property type="project" value="UniProtKB-EC"/>
</dbReference>
<evidence type="ECO:0000256" key="1">
    <source>
        <dbReference type="ARBA" id="ARBA00022448"/>
    </source>
</evidence>
<dbReference type="PROSITE" id="PS50893">
    <property type="entry name" value="ABC_TRANSPORTER_2"/>
    <property type="match status" value="1"/>
</dbReference>
<dbReference type="OrthoDB" id="9802264at2"/>